<keyword evidence="3" id="KW-0520">NAD</keyword>
<dbReference type="GO" id="GO:0048040">
    <property type="term" value="F:UDP-glucuronate decarboxylase activity"/>
    <property type="evidence" value="ECO:0007669"/>
    <property type="project" value="TreeGrafter"/>
</dbReference>
<comment type="cofactor">
    <cofactor evidence="1">
        <name>NAD(+)</name>
        <dbReference type="ChEBI" id="CHEBI:57540"/>
    </cofactor>
</comment>
<evidence type="ECO:0000313" key="8">
    <source>
        <dbReference type="Proteomes" id="UP000633365"/>
    </source>
</evidence>
<keyword evidence="5" id="KW-1133">Transmembrane helix</keyword>
<reference evidence="7" key="1">
    <citation type="submission" date="2021-01" db="EMBL/GenBank/DDBJ databases">
        <title>Genome public.</title>
        <authorList>
            <person name="Liu C."/>
            <person name="Sun Q."/>
        </authorList>
    </citation>
    <scope>NUCLEOTIDE SEQUENCE</scope>
    <source>
        <strain evidence="7">M6</strain>
    </source>
</reference>
<organism evidence="7 8">
    <name type="scientific">Ruminococcus difficilis</name>
    <dbReference type="NCBI Taxonomy" id="2763069"/>
    <lineage>
        <taxon>Bacteria</taxon>
        <taxon>Bacillati</taxon>
        <taxon>Bacillota</taxon>
        <taxon>Clostridia</taxon>
        <taxon>Eubacteriales</taxon>
        <taxon>Oscillospiraceae</taxon>
        <taxon>Ruminococcus</taxon>
    </lineage>
</organism>
<keyword evidence="8" id="KW-1185">Reference proteome</keyword>
<keyword evidence="2" id="KW-0210">Decarboxylase</keyword>
<dbReference type="GO" id="GO:0005737">
    <property type="term" value="C:cytoplasm"/>
    <property type="evidence" value="ECO:0007669"/>
    <property type="project" value="TreeGrafter"/>
</dbReference>
<dbReference type="Proteomes" id="UP000633365">
    <property type="component" value="Unassembled WGS sequence"/>
</dbReference>
<dbReference type="PANTHER" id="PTHR43078">
    <property type="entry name" value="UDP-GLUCURONIC ACID DECARBOXYLASE-RELATED"/>
    <property type="match status" value="1"/>
</dbReference>
<evidence type="ECO:0000256" key="5">
    <source>
        <dbReference type="SAM" id="Phobius"/>
    </source>
</evidence>
<accession>A0A935C466</accession>
<sequence length="357" mass="39909">MDYKVKDYVKKSIYTNLEDIANAPISWDKLKNKTLLLTGAGGFIGYYMTCGILLRNDLYGDNIKVLALERFGDFAKKKFGKLLERDDVELIVQDITEPIKAERADFVIHAASQASAIEFERDPVGTISANLSGTENALNFAKDSNSEASLIVSSLKVYGTLYTGKPYIEEDDNGYVDFTSYKSCYAIGKRAAETLAASYSKQYEMNIRIVRPSYIFGASRLDDDRVWAQFIANIVRGQDILLKSNGATNRSFCYVTDTVTAMLHVLLDGENCVPYNISNEASNTTIRGFAQAACEVFPERNMKLAFANPEDEVMPEPSPNDPTPEIMDNKRIRSIGWEPKIDLKEGIRRAVAILEED</sequence>
<dbReference type="Pfam" id="PF01370">
    <property type="entry name" value="Epimerase"/>
    <property type="match status" value="1"/>
</dbReference>
<dbReference type="SUPFAM" id="SSF51735">
    <property type="entry name" value="NAD(P)-binding Rossmann-fold domains"/>
    <property type="match status" value="1"/>
</dbReference>
<proteinExistence type="predicted"/>
<evidence type="ECO:0000256" key="2">
    <source>
        <dbReference type="ARBA" id="ARBA00022793"/>
    </source>
</evidence>
<feature type="domain" description="NAD-dependent epimerase/dehydratase" evidence="6">
    <location>
        <begin position="36"/>
        <end position="277"/>
    </location>
</feature>
<dbReference type="InterPro" id="IPR044516">
    <property type="entry name" value="UXS-like"/>
</dbReference>
<comment type="caution">
    <text evidence="7">The sequence shown here is derived from an EMBL/GenBank/DDBJ whole genome shotgun (WGS) entry which is preliminary data.</text>
</comment>
<name>A0A935C466_9FIRM</name>
<keyword evidence="5" id="KW-0472">Membrane</keyword>
<dbReference type="AlphaFoldDB" id="A0A935C466"/>
<feature type="transmembrane region" description="Helical" evidence="5">
    <location>
        <begin position="35"/>
        <end position="54"/>
    </location>
</feature>
<dbReference type="InterPro" id="IPR036291">
    <property type="entry name" value="NAD(P)-bd_dom_sf"/>
</dbReference>
<evidence type="ECO:0000259" key="6">
    <source>
        <dbReference type="Pfam" id="PF01370"/>
    </source>
</evidence>
<dbReference type="Gene3D" id="3.40.50.720">
    <property type="entry name" value="NAD(P)-binding Rossmann-like Domain"/>
    <property type="match status" value="1"/>
</dbReference>
<evidence type="ECO:0000313" key="7">
    <source>
        <dbReference type="EMBL" id="MBK6090119.1"/>
    </source>
</evidence>
<keyword evidence="5" id="KW-0812">Transmembrane</keyword>
<evidence type="ECO:0000256" key="1">
    <source>
        <dbReference type="ARBA" id="ARBA00001911"/>
    </source>
</evidence>
<dbReference type="InterPro" id="IPR001509">
    <property type="entry name" value="Epimerase_deHydtase"/>
</dbReference>
<dbReference type="RefSeq" id="WP_201428798.1">
    <property type="nucleotide sequence ID" value="NZ_JAEQMG010000180.1"/>
</dbReference>
<dbReference type="EMBL" id="JAEQMG010000180">
    <property type="protein sequence ID" value="MBK6090119.1"/>
    <property type="molecule type" value="Genomic_DNA"/>
</dbReference>
<gene>
    <name evidence="7" type="ORF">JKK62_15965</name>
</gene>
<dbReference type="GO" id="GO:0070403">
    <property type="term" value="F:NAD+ binding"/>
    <property type="evidence" value="ECO:0007669"/>
    <property type="project" value="InterPro"/>
</dbReference>
<evidence type="ECO:0000256" key="3">
    <source>
        <dbReference type="ARBA" id="ARBA00023027"/>
    </source>
</evidence>
<keyword evidence="4" id="KW-0456">Lyase</keyword>
<evidence type="ECO:0000256" key="4">
    <source>
        <dbReference type="ARBA" id="ARBA00023239"/>
    </source>
</evidence>
<protein>
    <submittedName>
        <fullName evidence="7">NAD-dependent epimerase/dehydratase family protein</fullName>
    </submittedName>
</protein>
<dbReference type="GO" id="GO:0042732">
    <property type="term" value="P:D-xylose metabolic process"/>
    <property type="evidence" value="ECO:0007669"/>
    <property type="project" value="InterPro"/>
</dbReference>
<dbReference type="PANTHER" id="PTHR43078:SF6">
    <property type="entry name" value="UDP-GLUCURONIC ACID DECARBOXYLASE 1"/>
    <property type="match status" value="1"/>
</dbReference>